<dbReference type="SUPFAM" id="SSF55073">
    <property type="entry name" value="Nucleotide cyclase"/>
    <property type="match status" value="1"/>
</dbReference>
<dbReference type="NCBIfam" id="TIGR00254">
    <property type="entry name" value="GGDEF"/>
    <property type="match status" value="1"/>
</dbReference>
<feature type="domain" description="GGDEF" evidence="3">
    <location>
        <begin position="361"/>
        <end position="492"/>
    </location>
</feature>
<accession>A0AAV5NRM0</accession>
<keyword evidence="1" id="KW-0472">Membrane</keyword>
<dbReference type="InterPro" id="IPR029787">
    <property type="entry name" value="Nucleotide_cyclase"/>
</dbReference>
<evidence type="ECO:0000313" key="5">
    <source>
        <dbReference type="Proteomes" id="UP001156690"/>
    </source>
</evidence>
<dbReference type="SUPFAM" id="SSF141868">
    <property type="entry name" value="EAL domain-like"/>
    <property type="match status" value="1"/>
</dbReference>
<gene>
    <name evidence="4" type="ORF">GCM10007932_20070</name>
</gene>
<dbReference type="PROSITE" id="PS50883">
    <property type="entry name" value="EAL"/>
    <property type="match status" value="1"/>
</dbReference>
<dbReference type="EMBL" id="BSNX01000019">
    <property type="protein sequence ID" value="GLQ72647.1"/>
    <property type="molecule type" value="Genomic_DNA"/>
</dbReference>
<organism evidence="4 5">
    <name type="scientific">Vibrio penaeicida</name>
    <dbReference type="NCBI Taxonomy" id="104609"/>
    <lineage>
        <taxon>Bacteria</taxon>
        <taxon>Pseudomonadati</taxon>
        <taxon>Pseudomonadota</taxon>
        <taxon>Gammaproteobacteria</taxon>
        <taxon>Vibrionales</taxon>
        <taxon>Vibrionaceae</taxon>
        <taxon>Vibrio</taxon>
    </lineage>
</organism>
<dbReference type="Pfam" id="PF00990">
    <property type="entry name" value="GGDEF"/>
    <property type="match status" value="1"/>
</dbReference>
<dbReference type="PANTHER" id="PTHR33121">
    <property type="entry name" value="CYCLIC DI-GMP PHOSPHODIESTERASE PDEF"/>
    <property type="match status" value="1"/>
</dbReference>
<sequence length="769" mass="87830">MADLKRNIWTLYRLLALISSVIFLFIAWQQWQKVERSHSQEQYNAVQIFTTGITSLLNNQEMVLDVLGDRLLSENNYQSKDAGQEWLDSLLTINNSIAAFGLSDPYGNIRLVSSNLSMFAQPNLLEEDNTRESFAKTLASDSMVLGRTYYKEDIDEFILPIRKSIRDNSGNVLAVMTAGLQLDRTTLFNIRLHDSFEHKIGVIRDDYYIQFMTASHNTAVDYTTPISESFFDNLIHSVTTSNSLKLNELKTKGIPTVGYALDQENPALYAIQYIPRFNIWTVSEIDLRHIAYEYIGIMAIYLVIFMSIQAIFYLFVRSIDKHEKDRHEELLFQANHDPLTRLPNRHFLRSHIHRWLRPTAPPFSILFMDMDNFKNVNDSSGHDHGDKVLQEIASRLSDATDEQALLIRESGDEFIIVTSMTDHYELNRFANNIIHNLSKPYEIDQCSFILGCSIGIAQYPEHGTSLDTLLRCADIAMYDAKTRRNSLSFFTESMQSSYLHSVRLEQRLRQAIQQNQLYMVYQPQFNAQGNLHGVEALVRWNDDELGFVPPDKFISIAESCGLMPTLGQLIIDTTLAEMGKLQKQLGYDFQVSINISVRQITQDDFLDKLILSIQTQRFNQRNITLEITENLFIEDLDIVRPICESLNKLGVGISLDDFGTGYSSLSMLGELPFHEIKIDKGFIDNILTCTKSLKMVQNIISIGKNFDMQVLAEGVEYAKHEAVLKECGCDLFQGYLYAKPMPVSALAAFVEPYGLQHQQNLSQSQTDVA</sequence>
<dbReference type="InterPro" id="IPR035919">
    <property type="entry name" value="EAL_sf"/>
</dbReference>
<dbReference type="PROSITE" id="PS50887">
    <property type="entry name" value="GGDEF"/>
    <property type="match status" value="1"/>
</dbReference>
<evidence type="ECO:0000259" key="2">
    <source>
        <dbReference type="PROSITE" id="PS50883"/>
    </source>
</evidence>
<dbReference type="InterPro" id="IPR043128">
    <property type="entry name" value="Rev_trsase/Diguanyl_cyclase"/>
</dbReference>
<dbReference type="Gene3D" id="3.30.450.20">
    <property type="entry name" value="PAS domain"/>
    <property type="match status" value="1"/>
</dbReference>
<evidence type="ECO:0000256" key="1">
    <source>
        <dbReference type="SAM" id="Phobius"/>
    </source>
</evidence>
<dbReference type="RefSeq" id="WP_126608094.1">
    <property type="nucleotide sequence ID" value="NZ_AP025145.1"/>
</dbReference>
<dbReference type="SMART" id="SM00052">
    <property type="entry name" value="EAL"/>
    <property type="match status" value="1"/>
</dbReference>
<dbReference type="GO" id="GO:0071111">
    <property type="term" value="F:cyclic-guanylate-specific phosphodiesterase activity"/>
    <property type="evidence" value="ECO:0007669"/>
    <property type="project" value="InterPro"/>
</dbReference>
<feature type="domain" description="EAL" evidence="2">
    <location>
        <begin position="501"/>
        <end position="754"/>
    </location>
</feature>
<keyword evidence="1" id="KW-0812">Transmembrane</keyword>
<dbReference type="CDD" id="cd01948">
    <property type="entry name" value="EAL"/>
    <property type="match status" value="1"/>
</dbReference>
<dbReference type="Proteomes" id="UP001156690">
    <property type="component" value="Unassembled WGS sequence"/>
</dbReference>
<dbReference type="InterPro" id="IPR050706">
    <property type="entry name" value="Cyclic-di-GMP_PDE-like"/>
</dbReference>
<protein>
    <submittedName>
        <fullName evidence="4">GGDEF-domain containing protein</fullName>
    </submittedName>
</protein>
<name>A0AAV5NRM0_9VIBR</name>
<dbReference type="PANTHER" id="PTHR33121:SF72">
    <property type="entry name" value="BIFUNCTIONAL DIGUANYLATE CYCLASE WITH GAF AND PAS SENSORY DOMAINS_SIGNALLING PROTEIN WITH EAL DOMAIN"/>
    <property type="match status" value="1"/>
</dbReference>
<dbReference type="Gene3D" id="3.20.20.450">
    <property type="entry name" value="EAL domain"/>
    <property type="match status" value="1"/>
</dbReference>
<dbReference type="InterPro" id="IPR000160">
    <property type="entry name" value="GGDEF_dom"/>
</dbReference>
<evidence type="ECO:0000259" key="3">
    <source>
        <dbReference type="PROSITE" id="PS50887"/>
    </source>
</evidence>
<comment type="caution">
    <text evidence="4">The sequence shown here is derived from an EMBL/GenBank/DDBJ whole genome shotgun (WGS) entry which is preliminary data.</text>
</comment>
<proteinExistence type="predicted"/>
<feature type="transmembrane region" description="Helical" evidence="1">
    <location>
        <begin position="12"/>
        <end position="31"/>
    </location>
</feature>
<reference evidence="5" key="1">
    <citation type="journal article" date="2019" name="Int. J. Syst. Evol. Microbiol.">
        <title>The Global Catalogue of Microorganisms (GCM) 10K type strain sequencing project: providing services to taxonomists for standard genome sequencing and annotation.</title>
        <authorList>
            <consortium name="The Broad Institute Genomics Platform"/>
            <consortium name="The Broad Institute Genome Sequencing Center for Infectious Disease"/>
            <person name="Wu L."/>
            <person name="Ma J."/>
        </authorList>
    </citation>
    <scope>NUCLEOTIDE SEQUENCE [LARGE SCALE GENOMIC DNA]</scope>
    <source>
        <strain evidence="5">NBRC 15640</strain>
    </source>
</reference>
<keyword evidence="1" id="KW-1133">Transmembrane helix</keyword>
<dbReference type="Gene3D" id="3.30.70.270">
    <property type="match status" value="1"/>
</dbReference>
<feature type="transmembrane region" description="Helical" evidence="1">
    <location>
        <begin position="294"/>
        <end position="316"/>
    </location>
</feature>
<keyword evidence="5" id="KW-1185">Reference proteome</keyword>
<evidence type="ECO:0000313" key="4">
    <source>
        <dbReference type="EMBL" id="GLQ72647.1"/>
    </source>
</evidence>
<dbReference type="AlphaFoldDB" id="A0AAV5NRM0"/>
<dbReference type="InterPro" id="IPR001633">
    <property type="entry name" value="EAL_dom"/>
</dbReference>
<dbReference type="Pfam" id="PF00563">
    <property type="entry name" value="EAL"/>
    <property type="match status" value="1"/>
</dbReference>
<dbReference type="SMART" id="SM00267">
    <property type="entry name" value="GGDEF"/>
    <property type="match status" value="1"/>
</dbReference>
<dbReference type="CDD" id="cd01949">
    <property type="entry name" value="GGDEF"/>
    <property type="match status" value="1"/>
</dbReference>